<evidence type="ECO:0000313" key="1">
    <source>
        <dbReference type="EMBL" id="MED6273463.1"/>
    </source>
</evidence>
<gene>
    <name evidence="1" type="ORF">CHARACLAT_006628</name>
</gene>
<organism evidence="1 2">
    <name type="scientific">Characodon lateralis</name>
    <dbReference type="NCBI Taxonomy" id="208331"/>
    <lineage>
        <taxon>Eukaryota</taxon>
        <taxon>Metazoa</taxon>
        <taxon>Chordata</taxon>
        <taxon>Craniata</taxon>
        <taxon>Vertebrata</taxon>
        <taxon>Euteleostomi</taxon>
        <taxon>Actinopterygii</taxon>
        <taxon>Neopterygii</taxon>
        <taxon>Teleostei</taxon>
        <taxon>Neoteleostei</taxon>
        <taxon>Acanthomorphata</taxon>
        <taxon>Ovalentaria</taxon>
        <taxon>Atherinomorphae</taxon>
        <taxon>Cyprinodontiformes</taxon>
        <taxon>Goodeidae</taxon>
        <taxon>Characodon</taxon>
    </lineage>
</organism>
<dbReference type="Proteomes" id="UP001352852">
    <property type="component" value="Unassembled WGS sequence"/>
</dbReference>
<proteinExistence type="predicted"/>
<evidence type="ECO:0000313" key="2">
    <source>
        <dbReference type="Proteomes" id="UP001352852"/>
    </source>
</evidence>
<dbReference type="EMBL" id="JAHUTJ010024938">
    <property type="protein sequence ID" value="MED6273463.1"/>
    <property type="molecule type" value="Genomic_DNA"/>
</dbReference>
<reference evidence="1 2" key="1">
    <citation type="submission" date="2021-06" db="EMBL/GenBank/DDBJ databases">
        <authorList>
            <person name="Palmer J.M."/>
        </authorList>
    </citation>
    <scope>NUCLEOTIDE SEQUENCE [LARGE SCALE GENOMIC DNA]</scope>
    <source>
        <strain evidence="1 2">CL_MEX2019</strain>
        <tissue evidence="1">Muscle</tissue>
    </source>
</reference>
<accession>A0ABU7DIE0</accession>
<name>A0ABU7DIE0_9TELE</name>
<sequence length="115" mass="13170">MNFVSEEEGNHSVELKLNKRESHQNPAILQPGLYKSTCNSFCKVKQKKHFEMQAEGETACHCPLSLNDGMQNLDVLIKYSSLLLLKSTFYNRIYFCCSYFSSHTCLGMAVFSHLH</sequence>
<comment type="caution">
    <text evidence="1">The sequence shown here is derived from an EMBL/GenBank/DDBJ whole genome shotgun (WGS) entry which is preliminary data.</text>
</comment>
<protein>
    <submittedName>
        <fullName evidence="1">Uncharacterized protein</fullName>
    </submittedName>
</protein>
<keyword evidence="2" id="KW-1185">Reference proteome</keyword>